<keyword evidence="1" id="KW-0472">Membrane</keyword>
<dbReference type="EMBL" id="JANJYI010000007">
    <property type="protein sequence ID" value="KAK2642828.1"/>
    <property type="molecule type" value="Genomic_DNA"/>
</dbReference>
<protein>
    <submittedName>
        <fullName evidence="2">Uncharacterized protein</fullName>
    </submittedName>
</protein>
<accession>A0AAD9WUC0</accession>
<dbReference type="AlphaFoldDB" id="A0AAD9WUC0"/>
<organism evidence="2 3">
    <name type="scientific">Dipteronia dyeriana</name>
    <dbReference type="NCBI Taxonomy" id="168575"/>
    <lineage>
        <taxon>Eukaryota</taxon>
        <taxon>Viridiplantae</taxon>
        <taxon>Streptophyta</taxon>
        <taxon>Embryophyta</taxon>
        <taxon>Tracheophyta</taxon>
        <taxon>Spermatophyta</taxon>
        <taxon>Magnoliopsida</taxon>
        <taxon>eudicotyledons</taxon>
        <taxon>Gunneridae</taxon>
        <taxon>Pentapetalae</taxon>
        <taxon>rosids</taxon>
        <taxon>malvids</taxon>
        <taxon>Sapindales</taxon>
        <taxon>Sapindaceae</taxon>
        <taxon>Hippocastanoideae</taxon>
        <taxon>Acereae</taxon>
        <taxon>Dipteronia</taxon>
    </lineage>
</organism>
<proteinExistence type="predicted"/>
<evidence type="ECO:0000313" key="3">
    <source>
        <dbReference type="Proteomes" id="UP001280121"/>
    </source>
</evidence>
<keyword evidence="1" id="KW-0812">Transmembrane</keyword>
<evidence type="ECO:0000256" key="1">
    <source>
        <dbReference type="SAM" id="Phobius"/>
    </source>
</evidence>
<sequence length="143" mass="16435">MGYFNKNQNEKTSFNYLFYVFLFVFLSFLIVVSFSCTASSSSSSHEIQPRISASTAHIKSRYQVLYIKKTKPFFLNQQQQQNKRSAKMMMKKKRSYSNKYYSKTKPFSVMLPKGFVPPSGSSPCHNTNPESVAFYCALSTPKP</sequence>
<gene>
    <name evidence="2" type="ORF">Ddye_024591</name>
</gene>
<evidence type="ECO:0000313" key="2">
    <source>
        <dbReference type="EMBL" id="KAK2642828.1"/>
    </source>
</evidence>
<keyword evidence="1" id="KW-1133">Transmembrane helix</keyword>
<comment type="caution">
    <text evidence="2">The sequence shown here is derived from an EMBL/GenBank/DDBJ whole genome shotgun (WGS) entry which is preliminary data.</text>
</comment>
<dbReference type="Proteomes" id="UP001280121">
    <property type="component" value="Unassembled WGS sequence"/>
</dbReference>
<feature type="transmembrane region" description="Helical" evidence="1">
    <location>
        <begin position="16"/>
        <end position="34"/>
    </location>
</feature>
<keyword evidence="3" id="KW-1185">Reference proteome</keyword>
<name>A0AAD9WUC0_9ROSI</name>
<reference evidence="2" key="1">
    <citation type="journal article" date="2023" name="Plant J.">
        <title>Genome sequences and population genomics provide insights into the demographic history, inbreeding, and mutation load of two 'living fossil' tree species of Dipteronia.</title>
        <authorList>
            <person name="Feng Y."/>
            <person name="Comes H.P."/>
            <person name="Chen J."/>
            <person name="Zhu S."/>
            <person name="Lu R."/>
            <person name="Zhang X."/>
            <person name="Li P."/>
            <person name="Qiu J."/>
            <person name="Olsen K.M."/>
            <person name="Qiu Y."/>
        </authorList>
    </citation>
    <scope>NUCLEOTIDE SEQUENCE</scope>
    <source>
        <strain evidence="2">KIB01</strain>
    </source>
</reference>